<evidence type="ECO:0000256" key="2">
    <source>
        <dbReference type="SAM" id="MobiDB-lite"/>
    </source>
</evidence>
<dbReference type="CDD" id="cd00590">
    <property type="entry name" value="RRM_SF"/>
    <property type="match status" value="1"/>
</dbReference>
<evidence type="ECO:0000313" key="5">
    <source>
        <dbReference type="Proteomes" id="UP000187209"/>
    </source>
</evidence>
<dbReference type="EMBL" id="MPUH01000072">
    <property type="protein sequence ID" value="OMJ91896.1"/>
    <property type="molecule type" value="Genomic_DNA"/>
</dbReference>
<evidence type="ECO:0000256" key="1">
    <source>
        <dbReference type="PROSITE-ProRule" id="PRU00176"/>
    </source>
</evidence>
<dbReference type="SUPFAM" id="SSF54928">
    <property type="entry name" value="RNA-binding domain, RBD"/>
    <property type="match status" value="2"/>
</dbReference>
<protein>
    <recommendedName>
        <fullName evidence="3">RRM domain-containing protein</fullName>
    </recommendedName>
</protein>
<dbReference type="Gene3D" id="3.30.70.330">
    <property type="match status" value="2"/>
</dbReference>
<keyword evidence="1" id="KW-0694">RNA-binding</keyword>
<comment type="caution">
    <text evidence="4">The sequence shown here is derived from an EMBL/GenBank/DDBJ whole genome shotgun (WGS) entry which is preliminary data.</text>
</comment>
<feature type="domain" description="RRM" evidence="3">
    <location>
        <begin position="144"/>
        <end position="222"/>
    </location>
</feature>
<evidence type="ECO:0000313" key="4">
    <source>
        <dbReference type="EMBL" id="OMJ91896.1"/>
    </source>
</evidence>
<dbReference type="OrthoDB" id="312987at2759"/>
<feature type="domain" description="RRM" evidence="3">
    <location>
        <begin position="17"/>
        <end position="95"/>
    </location>
</feature>
<dbReference type="InterPro" id="IPR003954">
    <property type="entry name" value="RRM_euk-type"/>
</dbReference>
<dbReference type="PANTHER" id="PTHR48034">
    <property type="entry name" value="TRANSFORMER-2 SEX-DETERMINING PROTEIN-RELATED"/>
    <property type="match status" value="1"/>
</dbReference>
<dbReference type="InterPro" id="IPR035979">
    <property type="entry name" value="RBD_domain_sf"/>
</dbReference>
<sequence>MSLSPSDNDSDQGSKENILYIQNLSFRTKEKDLEKIFSKFGNISRCTIITSSVSGKSRGFGFVTFENSEDAKVAKNALDNTEIDERKIRVENARKSKDNRSSPRRSEERYRERYQNGNRERENFRKSVSCSPINDGPYREYEECNLYVQNLNFRTKEEDLEKIFGKYGKIKICKVIKDHISGRSKGYGFVTFENLENAEAAKNALDNTEVDERRISIENAKKPGVFGSRSRRSRERGQYKKYDDYRDRDRDRDRYSNQYRDRGRNGTNSRRSPRRDRRSPRKPYRSDSYMRSPESSRRRYRRSYS</sequence>
<feature type="region of interest" description="Disordered" evidence="2">
    <location>
        <begin position="221"/>
        <end position="305"/>
    </location>
</feature>
<feature type="compositionally biased region" description="Basic and acidic residues" evidence="2">
    <location>
        <begin position="235"/>
        <end position="264"/>
    </location>
</feature>
<dbReference type="AlphaFoldDB" id="A0A1R2CSA3"/>
<organism evidence="4 5">
    <name type="scientific">Stentor coeruleus</name>
    <dbReference type="NCBI Taxonomy" id="5963"/>
    <lineage>
        <taxon>Eukaryota</taxon>
        <taxon>Sar</taxon>
        <taxon>Alveolata</taxon>
        <taxon>Ciliophora</taxon>
        <taxon>Postciliodesmatophora</taxon>
        <taxon>Heterotrichea</taxon>
        <taxon>Heterotrichida</taxon>
        <taxon>Stentoridae</taxon>
        <taxon>Stentor</taxon>
    </lineage>
</organism>
<dbReference type="Proteomes" id="UP000187209">
    <property type="component" value="Unassembled WGS sequence"/>
</dbReference>
<keyword evidence="5" id="KW-1185">Reference proteome</keyword>
<dbReference type="SMART" id="SM00360">
    <property type="entry name" value="RRM"/>
    <property type="match status" value="2"/>
</dbReference>
<dbReference type="InterPro" id="IPR050441">
    <property type="entry name" value="RBM"/>
</dbReference>
<dbReference type="InterPro" id="IPR012677">
    <property type="entry name" value="Nucleotide-bd_a/b_plait_sf"/>
</dbReference>
<dbReference type="PROSITE" id="PS50102">
    <property type="entry name" value="RRM"/>
    <property type="match status" value="2"/>
</dbReference>
<accession>A0A1R2CSA3</accession>
<gene>
    <name evidence="4" type="ORF">SteCoe_5455</name>
</gene>
<name>A0A1R2CSA3_9CILI</name>
<dbReference type="InterPro" id="IPR000504">
    <property type="entry name" value="RRM_dom"/>
</dbReference>
<dbReference type="SMART" id="SM00361">
    <property type="entry name" value="RRM_1"/>
    <property type="match status" value="2"/>
</dbReference>
<feature type="compositionally biased region" description="Basic residues" evidence="2">
    <location>
        <begin position="271"/>
        <end position="283"/>
    </location>
</feature>
<evidence type="ECO:0000259" key="3">
    <source>
        <dbReference type="PROSITE" id="PS50102"/>
    </source>
</evidence>
<reference evidence="4 5" key="1">
    <citation type="submission" date="2016-11" db="EMBL/GenBank/DDBJ databases">
        <title>The macronuclear genome of Stentor coeruleus: a giant cell with tiny introns.</title>
        <authorList>
            <person name="Slabodnick M."/>
            <person name="Ruby J.G."/>
            <person name="Reiff S.B."/>
            <person name="Swart E.C."/>
            <person name="Gosai S."/>
            <person name="Prabakaran S."/>
            <person name="Witkowska E."/>
            <person name="Larue G.E."/>
            <person name="Fisher S."/>
            <person name="Freeman R.M."/>
            <person name="Gunawardena J."/>
            <person name="Chu W."/>
            <person name="Stover N.A."/>
            <person name="Gregory B.D."/>
            <person name="Nowacki M."/>
            <person name="Derisi J."/>
            <person name="Roy S.W."/>
            <person name="Marshall W.F."/>
            <person name="Sood P."/>
        </authorList>
    </citation>
    <scope>NUCLEOTIDE SEQUENCE [LARGE SCALE GENOMIC DNA]</scope>
    <source>
        <strain evidence="4">WM001</strain>
    </source>
</reference>
<feature type="region of interest" description="Disordered" evidence="2">
    <location>
        <begin position="91"/>
        <end position="123"/>
    </location>
</feature>
<dbReference type="GO" id="GO:0003723">
    <property type="term" value="F:RNA binding"/>
    <property type="evidence" value="ECO:0007669"/>
    <property type="project" value="UniProtKB-UniRule"/>
</dbReference>
<dbReference type="Pfam" id="PF00076">
    <property type="entry name" value="RRM_1"/>
    <property type="match status" value="2"/>
</dbReference>
<proteinExistence type="predicted"/>